<feature type="region of interest" description="Disordered" evidence="12">
    <location>
        <begin position="1"/>
        <end position="98"/>
    </location>
</feature>
<evidence type="ECO:0000256" key="5">
    <source>
        <dbReference type="ARBA" id="ARBA00022833"/>
    </source>
</evidence>
<dbReference type="InterPro" id="IPR016177">
    <property type="entry name" value="DNA-bd_dom_sf"/>
</dbReference>
<feature type="compositionally biased region" description="Polar residues" evidence="12">
    <location>
        <begin position="1794"/>
        <end position="1804"/>
    </location>
</feature>
<dbReference type="Gene3D" id="1.20.920.10">
    <property type="entry name" value="Bromodomain-like"/>
    <property type="match status" value="1"/>
</dbReference>
<keyword evidence="6" id="KW-0805">Transcription regulation</keyword>
<dbReference type="InterPro" id="IPR037374">
    <property type="entry name" value="BAZ2A/B_Bromo"/>
</dbReference>
<evidence type="ECO:0000256" key="12">
    <source>
        <dbReference type="SAM" id="MobiDB-lite"/>
    </source>
</evidence>
<feature type="compositionally biased region" description="Basic residues" evidence="12">
    <location>
        <begin position="804"/>
        <end position="815"/>
    </location>
</feature>
<protein>
    <submittedName>
        <fullName evidence="17">Bromodomain adjacent to zinc finger domain protein 2A isoform X2</fullName>
    </submittedName>
</protein>
<evidence type="ECO:0000256" key="9">
    <source>
        <dbReference type="ARBA" id="ARBA00023125"/>
    </source>
</evidence>
<feature type="compositionally biased region" description="Basic residues" evidence="12">
    <location>
        <begin position="774"/>
        <end position="786"/>
    </location>
</feature>
<feature type="region of interest" description="Disordered" evidence="12">
    <location>
        <begin position="774"/>
        <end position="840"/>
    </location>
</feature>
<dbReference type="InterPro" id="IPR001487">
    <property type="entry name" value="Bromodomain"/>
</dbReference>
<keyword evidence="4" id="KW-0863">Zinc-finger</keyword>
<dbReference type="InterPro" id="IPR011011">
    <property type="entry name" value="Znf_FYVE_PHD"/>
</dbReference>
<sequence length="1939" mass="216788">MRQQQQQPPEPGDISARASAATCSQPERGRERKLLGTPEDPPPAAADLPDLPSTHPIPWRPLALQRRCLPGQALARSRRRRRGARTRRRGAAADDARPGALSFARSLAELGFLARDDDDDGLAWCGFGLRHPPPLAPASAGGRRRRRPPFPAGHAAARGPTFPSARRGHVKSRLTPPSEMEANNHFNFTGLPSSPAASGQKPAPSSGDNVYTNGSPMNFPQQGKSLNGDMNVNGLSTVSHASTSGTRSSTNSHLQHPYDYLWNYSQYPSGNGNNLKDSPLFSQYPLNGIAGGNRQGSPGHTTNLRGSGSGQEFWANGTPGTMGLNFDSTELYDSFPDDQNFEILQNGPSSFYTSSQPSPMLGSGSQDFSPQQDEPGNEEPVKETSSAVSENGTRLIGSMELENTQPELKICGYSGPSPVGEPLSQEASVLEPDAGGGCLEDASRIPPPLEDPLEPFESLDRDPGTGDLYEMDTSELVSGKSPLEDPPDISALDCPGSPSLNPSDSFSLLADDSQPDTSLFGNASLAPVLEESVLQDSSLELTAVSEVGQEGTEFLDSQAPLEPEALDTPLEEATKSSCPEDSTSMIEGDSKEASTFSVSAKSDVPRRRIATAEEVRYPLKHGWRREVYIKKGSSRWQGETWYYGPCGKRMKQFPEVIKYLSRNIVQNVCREHFSFSPRMPVGDFFEERDTPQGLQWVQLTPEEIPSRIQAITGKRGRPRNTEKAKAKEMPKVKRGRGRPPKVKVPDLLSKMDARVLKRLEAQEVLSDEDKLKMSKIKKKMRQKVQNKQRQEAKALKPKEVKAKEVKKKPKVKKEKNKPEKNKPEKLKEKAKLKEKVKPKEKKLPVPAKVPRKVDKNLLARRQEERQRQQMILEEMKKPTEDMCLGDHQPLPEFSRIPGLVLPSHAFSDCLAIVEFLHNYGKVLGFDVAREVPSLSTLQEGLFNVGDSLGEVLDLLVKLVKAALYDPGLPPFCQSLKILGEKLSEISLNRDTVSEILRCFLIAYGADENLCDCLRTKPFQALAPDKKAAVLAFLVNELNSSALIINEIDKTLENMSNHRRNKWIIEGKLRRLKIALAKKTGRPESEITGLEEGRWRRSSRINEENEDMEMEEERSRACRTRKDNEHDTPVSSVPELERQIEKLSKRQMFFRKKLLHASQLLRASSLGQDRYRRRYWVLPHLGGVFVEGCEVSAASPETPKNVPEKEEALKEEEPEALPIKQETTETPPVTDYVNGTTSWSWSRPWRDNMLLPESSEPKLPEPAPMSVNGFLEDCVPMGQSQHDLSQSAFLSWLSQTQQASSLLNSSVLTPDSSPGKGDPLPPDELPDSAAEDESATETQVAWFNLLPRAPCNDSPITTSVEQPSIKAAPHTCKPPTRDQSKASPRQLNGLSTASPALPQLASTPLHSSSRIHSTCSSRAKDVPVKGQEPLGQPRRRGRPPTKLFKQIEQKYLTQLTAQPIPPEMQSGWWWLQDPDELEAVVQVLHPRGIREKALHKHLIKHKEYLREVCARAANDPIFQTHPEDSAHPVSQETLAQWSMAERAFEADLSVLQWVEELEQRVLMADLQIRGWTSPEPDSVRNDLQYCEHQLELLEDITIKNRREGPAMKRETTNPLDLAVLRLTELEQNLERRYLREPLWPPHEVVVEKALLSNPSNLELGTTEISYEITPRMRTWRQTLERCHSAAQVSLCIYQLERSVAWEKSVVRATCLVCRKGDDDENLLLCDSCDRGCHLYCHRPKMTEVPAGDWFCSLCIAQMQREYQDDYGSPRRGKKRKGGSSGAFFGKEELRPRSRSAANQQRSNLANVPPRYSGEGLSPSKRRRVSTRGQSADLTFCEIILMEMESHEAAWPFLEPVNPRLVPGYRKIIKNPMDFATMRARLLRGGYTSCEEFAADAALVFDNCRTFNEDESEVGKAGLTMRQFFESRWEEFYQGKQETNP</sequence>
<keyword evidence="9" id="KW-0238">DNA-binding</keyword>
<feature type="compositionally biased region" description="Polar residues" evidence="12">
    <location>
        <begin position="295"/>
        <end position="306"/>
    </location>
</feature>
<dbReference type="FunFam" id="3.30.890.10:FF:000002">
    <property type="entry name" value="Bromodomain adjacent to zinc finger domain protein 2B"/>
    <property type="match status" value="1"/>
</dbReference>
<evidence type="ECO:0000313" key="18">
    <source>
        <dbReference type="Proteomes" id="UP001178461"/>
    </source>
</evidence>
<evidence type="ECO:0000256" key="1">
    <source>
        <dbReference type="ARBA" id="ARBA00004123"/>
    </source>
</evidence>
<feature type="region of interest" description="Disordered" evidence="12">
    <location>
        <begin position="1193"/>
        <end position="1214"/>
    </location>
</feature>
<dbReference type="CDD" id="cd05503">
    <property type="entry name" value="Bromo_BAZ2A_B_like"/>
    <property type="match status" value="1"/>
</dbReference>
<dbReference type="EMBL" id="OX395127">
    <property type="protein sequence ID" value="CAI5765313.1"/>
    <property type="molecule type" value="Genomic_DNA"/>
</dbReference>
<dbReference type="SUPFAM" id="SSF47370">
    <property type="entry name" value="Bromodomain"/>
    <property type="match status" value="1"/>
</dbReference>
<dbReference type="InterPro" id="IPR018359">
    <property type="entry name" value="Bromodomain_CS"/>
</dbReference>
<dbReference type="PANTHER" id="PTHR45915:SF5">
    <property type="entry name" value="BROMODOMAIN ADJACENT TO ZINC FINGER DOMAIN PROTEIN 2A"/>
    <property type="match status" value="1"/>
</dbReference>
<dbReference type="Pfam" id="PF00628">
    <property type="entry name" value="PHD"/>
    <property type="match status" value="1"/>
</dbReference>
<evidence type="ECO:0000259" key="13">
    <source>
        <dbReference type="SMART" id="SM00249"/>
    </source>
</evidence>
<dbReference type="SMART" id="SM00249">
    <property type="entry name" value="PHD"/>
    <property type="match status" value="1"/>
</dbReference>
<dbReference type="InterPro" id="IPR036427">
    <property type="entry name" value="Bromodomain-like_sf"/>
</dbReference>
<feature type="region of interest" description="Disordered" evidence="12">
    <location>
        <begin position="130"/>
        <end position="254"/>
    </location>
</feature>
<feature type="compositionally biased region" description="Polar residues" evidence="12">
    <location>
        <begin position="206"/>
        <end position="254"/>
    </location>
</feature>
<feature type="domain" description="MBD" evidence="15">
    <location>
        <begin position="612"/>
        <end position="687"/>
    </location>
</feature>
<evidence type="ECO:0000256" key="7">
    <source>
        <dbReference type="ARBA" id="ARBA00023054"/>
    </source>
</evidence>
<dbReference type="GO" id="GO:0008270">
    <property type="term" value="F:zinc ion binding"/>
    <property type="evidence" value="ECO:0007669"/>
    <property type="project" value="UniProtKB-KW"/>
</dbReference>
<dbReference type="InterPro" id="IPR013083">
    <property type="entry name" value="Znf_RING/FYVE/PHD"/>
</dbReference>
<dbReference type="Gene3D" id="3.30.890.10">
    <property type="entry name" value="Methyl-cpg-binding Protein 2, Chain A"/>
    <property type="match status" value="1"/>
</dbReference>
<feature type="compositionally biased region" description="Polar residues" evidence="12">
    <location>
        <begin position="575"/>
        <end position="585"/>
    </location>
</feature>
<dbReference type="SMART" id="SM00391">
    <property type="entry name" value="MBD"/>
    <property type="match status" value="1"/>
</dbReference>
<name>A0AA35JV59_9SAUR</name>
<feature type="compositionally biased region" description="Basic residues" evidence="12">
    <location>
        <begin position="76"/>
        <end position="90"/>
    </location>
</feature>
<evidence type="ECO:0000256" key="8">
    <source>
        <dbReference type="ARBA" id="ARBA00023117"/>
    </source>
</evidence>
<dbReference type="Pfam" id="PF15612">
    <property type="entry name" value="WHIM1"/>
    <property type="match status" value="1"/>
</dbReference>
<dbReference type="InterPro" id="IPR028942">
    <property type="entry name" value="WHIM1_dom"/>
</dbReference>
<keyword evidence="5" id="KW-0862">Zinc</keyword>
<dbReference type="FunFam" id="3.30.40.10:FF:000199">
    <property type="entry name" value="Bromodomain adjacent to zinc finger domain 2B"/>
    <property type="match status" value="1"/>
</dbReference>
<dbReference type="InterPro" id="IPR001739">
    <property type="entry name" value="Methyl_CpG_DNA-bd"/>
</dbReference>
<feature type="compositionally biased region" description="Polar residues" evidence="12">
    <location>
        <begin position="184"/>
        <end position="197"/>
    </location>
</feature>
<keyword evidence="10" id="KW-0804">Transcription</keyword>
<keyword evidence="8" id="KW-0103">Bromodomain</keyword>
<feature type="region of interest" description="Disordered" evidence="12">
    <location>
        <begin position="569"/>
        <end position="598"/>
    </location>
</feature>
<dbReference type="CDD" id="cd15629">
    <property type="entry name" value="PHD_BAZ2A"/>
    <property type="match status" value="1"/>
</dbReference>
<evidence type="ECO:0000313" key="17">
    <source>
        <dbReference type="EMBL" id="CAI5765313.1"/>
    </source>
</evidence>
<feature type="domain" description="DDT" evidence="16">
    <location>
        <begin position="903"/>
        <end position="968"/>
    </location>
</feature>
<dbReference type="Gene3D" id="3.30.40.10">
    <property type="entry name" value="Zinc/RING finger domain, C3HC4 (zinc finger)"/>
    <property type="match status" value="1"/>
</dbReference>
<feature type="compositionally biased region" description="Basic residues" evidence="12">
    <location>
        <begin position="732"/>
        <end position="741"/>
    </location>
</feature>
<dbReference type="InterPro" id="IPR001965">
    <property type="entry name" value="Znf_PHD"/>
</dbReference>
<feature type="region of interest" description="Disordered" evidence="12">
    <location>
        <begin position="713"/>
        <end position="744"/>
    </location>
</feature>
<dbReference type="CDD" id="cd01397">
    <property type="entry name" value="HAT_MBD"/>
    <property type="match status" value="1"/>
</dbReference>
<gene>
    <name evidence="17" type="ORF">PODLI_1B031537</name>
</gene>
<feature type="region of interest" description="Disordered" evidence="12">
    <location>
        <begin position="429"/>
        <end position="519"/>
    </location>
</feature>
<dbReference type="PRINTS" id="PR00503">
    <property type="entry name" value="BROMODOMAIN"/>
</dbReference>
<evidence type="ECO:0000259" key="14">
    <source>
        <dbReference type="SMART" id="SM00297"/>
    </source>
</evidence>
<organism evidence="17 18">
    <name type="scientific">Podarcis lilfordi</name>
    <name type="common">Lilford's wall lizard</name>
    <dbReference type="NCBI Taxonomy" id="74358"/>
    <lineage>
        <taxon>Eukaryota</taxon>
        <taxon>Metazoa</taxon>
        <taxon>Chordata</taxon>
        <taxon>Craniata</taxon>
        <taxon>Vertebrata</taxon>
        <taxon>Euteleostomi</taxon>
        <taxon>Lepidosauria</taxon>
        <taxon>Squamata</taxon>
        <taxon>Bifurcata</taxon>
        <taxon>Unidentata</taxon>
        <taxon>Episquamata</taxon>
        <taxon>Laterata</taxon>
        <taxon>Lacertibaenia</taxon>
        <taxon>Lacertidae</taxon>
        <taxon>Podarcis</taxon>
    </lineage>
</organism>
<dbReference type="SMART" id="SM00297">
    <property type="entry name" value="BROMO"/>
    <property type="match status" value="1"/>
</dbReference>
<evidence type="ECO:0000259" key="15">
    <source>
        <dbReference type="SMART" id="SM00391"/>
    </source>
</evidence>
<keyword evidence="3" id="KW-0479">Metal-binding</keyword>
<feature type="domain" description="Bromo" evidence="14">
    <location>
        <begin position="1824"/>
        <end position="1932"/>
    </location>
</feature>
<dbReference type="InterPro" id="IPR018501">
    <property type="entry name" value="DDT_dom"/>
</dbReference>
<feature type="compositionally biased region" description="Polar residues" evidence="12">
    <location>
        <begin position="1380"/>
        <end position="1404"/>
    </location>
</feature>
<dbReference type="Proteomes" id="UP001178461">
    <property type="component" value="Chromosome 2"/>
</dbReference>
<dbReference type="InterPro" id="IPR017956">
    <property type="entry name" value="AT_hook_DNA-bd_motif"/>
</dbReference>
<feature type="domain" description="Zinc finger PHD-type" evidence="13">
    <location>
        <begin position="1708"/>
        <end position="1754"/>
    </location>
</feature>
<evidence type="ECO:0000256" key="4">
    <source>
        <dbReference type="ARBA" id="ARBA00022771"/>
    </source>
</evidence>
<dbReference type="GO" id="GO:0003677">
    <property type="term" value="F:DNA binding"/>
    <property type="evidence" value="ECO:0007669"/>
    <property type="project" value="UniProtKB-KW"/>
</dbReference>
<dbReference type="GO" id="GO:0005634">
    <property type="term" value="C:nucleus"/>
    <property type="evidence" value="ECO:0007669"/>
    <property type="project" value="UniProtKB-SubCell"/>
</dbReference>
<feature type="compositionally biased region" description="Basic and acidic residues" evidence="12">
    <location>
        <begin position="816"/>
        <end position="840"/>
    </location>
</feature>
<dbReference type="SUPFAM" id="SSF57903">
    <property type="entry name" value="FYVE/PHD zinc finger"/>
    <property type="match status" value="1"/>
</dbReference>
<comment type="subcellular location">
    <subcellularLocation>
        <location evidence="1">Nucleus</location>
    </subcellularLocation>
</comment>
<dbReference type="PANTHER" id="PTHR45915">
    <property type="entry name" value="TRANSCRIPTION INTERMEDIARY FACTOR"/>
    <property type="match status" value="1"/>
</dbReference>
<dbReference type="SMART" id="SM00571">
    <property type="entry name" value="DDT"/>
    <property type="match status" value="1"/>
</dbReference>
<dbReference type="PROSITE" id="PS00633">
    <property type="entry name" value="BROMODOMAIN_1"/>
    <property type="match status" value="1"/>
</dbReference>
<dbReference type="SMART" id="SM00384">
    <property type="entry name" value="AT_hook"/>
    <property type="match status" value="3"/>
</dbReference>
<evidence type="ECO:0000256" key="6">
    <source>
        <dbReference type="ARBA" id="ARBA00023015"/>
    </source>
</evidence>
<keyword evidence="7" id="KW-0175">Coiled coil</keyword>
<feature type="compositionally biased region" description="Polar residues" evidence="12">
    <location>
        <begin position="342"/>
        <end position="374"/>
    </location>
</feature>
<feature type="region of interest" description="Disordered" evidence="12">
    <location>
        <begin position="1099"/>
        <end position="1135"/>
    </location>
</feature>
<feature type="region of interest" description="Disordered" evidence="12">
    <location>
        <begin position="1764"/>
        <end position="1827"/>
    </location>
</feature>
<dbReference type="InterPro" id="IPR028941">
    <property type="entry name" value="WHIM2_dom"/>
</dbReference>
<feature type="compositionally biased region" description="Basic and acidic residues" evidence="12">
    <location>
        <begin position="788"/>
        <end position="803"/>
    </location>
</feature>
<dbReference type="Pfam" id="PF00439">
    <property type="entry name" value="Bromodomain"/>
    <property type="match status" value="1"/>
</dbReference>
<evidence type="ECO:0000259" key="16">
    <source>
        <dbReference type="SMART" id="SM00571"/>
    </source>
</evidence>
<dbReference type="Pfam" id="PF15613">
    <property type="entry name" value="WSD"/>
    <property type="match status" value="1"/>
</dbReference>
<dbReference type="Pfam" id="PF02791">
    <property type="entry name" value="DDT"/>
    <property type="match status" value="1"/>
</dbReference>
<feature type="compositionally biased region" description="Basic and acidic residues" evidence="12">
    <location>
        <begin position="1112"/>
        <end position="1127"/>
    </location>
</feature>
<reference evidence="17" key="1">
    <citation type="submission" date="2022-12" db="EMBL/GenBank/DDBJ databases">
        <authorList>
            <person name="Alioto T."/>
            <person name="Alioto T."/>
            <person name="Gomez Garrido J."/>
        </authorList>
    </citation>
    <scope>NUCLEOTIDE SEQUENCE</scope>
</reference>
<feature type="compositionally biased region" description="Basic and acidic residues" evidence="12">
    <location>
        <begin position="719"/>
        <end position="731"/>
    </location>
</feature>
<evidence type="ECO:0000256" key="3">
    <source>
        <dbReference type="ARBA" id="ARBA00022723"/>
    </source>
</evidence>
<proteinExistence type="inferred from homology"/>
<dbReference type="Pfam" id="PF01429">
    <property type="entry name" value="MBD"/>
    <property type="match status" value="1"/>
</dbReference>
<dbReference type="InterPro" id="IPR019787">
    <property type="entry name" value="Znf_PHD-finger"/>
</dbReference>
<dbReference type="SUPFAM" id="SSF54171">
    <property type="entry name" value="DNA-binding domain"/>
    <property type="match status" value="1"/>
</dbReference>
<evidence type="ECO:0000256" key="11">
    <source>
        <dbReference type="ARBA" id="ARBA00023242"/>
    </source>
</evidence>
<dbReference type="InterPro" id="IPR028940">
    <property type="entry name" value="PHD_BAZ2A"/>
</dbReference>
<feature type="region of interest" description="Disordered" evidence="12">
    <location>
        <begin position="339"/>
        <end position="390"/>
    </location>
</feature>
<dbReference type="GO" id="GO:0033553">
    <property type="term" value="C:rDNA heterochromatin"/>
    <property type="evidence" value="ECO:0007669"/>
    <property type="project" value="TreeGrafter"/>
</dbReference>
<keyword evidence="11" id="KW-0539">Nucleus</keyword>
<feature type="compositionally biased region" description="Acidic residues" evidence="12">
    <location>
        <begin position="1323"/>
        <end position="1334"/>
    </location>
</feature>
<evidence type="ECO:0000256" key="2">
    <source>
        <dbReference type="ARBA" id="ARBA00007444"/>
    </source>
</evidence>
<evidence type="ECO:0000256" key="10">
    <source>
        <dbReference type="ARBA" id="ARBA00023163"/>
    </source>
</evidence>
<accession>A0AA35JV59</accession>
<feature type="region of interest" description="Disordered" evidence="12">
    <location>
        <begin position="1353"/>
        <end position="1438"/>
    </location>
</feature>
<feature type="region of interest" description="Disordered" evidence="12">
    <location>
        <begin position="1304"/>
        <end position="1336"/>
    </location>
</feature>
<keyword evidence="18" id="KW-1185">Reference proteome</keyword>
<feature type="region of interest" description="Disordered" evidence="12">
    <location>
        <begin position="286"/>
        <end position="320"/>
    </location>
</feature>
<comment type="similarity">
    <text evidence="2">Belongs to the WAL family.</text>
</comment>
<feature type="compositionally biased region" description="Low complexity" evidence="12">
    <location>
        <begin position="1405"/>
        <end position="1416"/>
    </location>
</feature>